<organism evidence="1 2">
    <name type="scientific">Gigaspora margarita</name>
    <dbReference type="NCBI Taxonomy" id="4874"/>
    <lineage>
        <taxon>Eukaryota</taxon>
        <taxon>Fungi</taxon>
        <taxon>Fungi incertae sedis</taxon>
        <taxon>Mucoromycota</taxon>
        <taxon>Glomeromycotina</taxon>
        <taxon>Glomeromycetes</taxon>
        <taxon>Diversisporales</taxon>
        <taxon>Gigasporaceae</taxon>
        <taxon>Gigaspora</taxon>
    </lineage>
</organism>
<sequence length="376" mass="43234">MFVNVNSKDEASQWVMEFQSHSKTTMPQTKVYEIKGTCDIHCTATVNLRLERRRLSLTYPSEVNLKYTHNHVINSAESLSFRRVKEEVSKELLDLFKDGHTPASALYVYQDKLYFKVTNEGELVELFAEIQIMTILPCLFKNIEKLHLGKAILQEYDACAGKAYILCIVTGLMYRTHEKILQAGELCYVDASALFETLNTSITLFYTSCAVGALPLDYRSFYASLCPQSTSQSTSKPVQPLQPQENLHIKWVHKMILKPTNPSEETNDNNTFLFMTFLEEVKEDYLNGNPQLCAALNKFSMRYNAAKSKSISRLSTFLYNFDSNLDPIIRVKSGITHKEKFSLQEQCTESEEPSKYRFSWLYQLNEHNVSKECEES</sequence>
<protein>
    <submittedName>
        <fullName evidence="1">46021_t:CDS:1</fullName>
    </submittedName>
</protein>
<evidence type="ECO:0000313" key="1">
    <source>
        <dbReference type="EMBL" id="CAG8582443.1"/>
    </source>
</evidence>
<dbReference type="PANTHER" id="PTHR35385:SF2">
    <property type="entry name" value="PROTEIN B, PUTATIVE-RELATED"/>
    <property type="match status" value="1"/>
</dbReference>
<dbReference type="Proteomes" id="UP000789901">
    <property type="component" value="Unassembled WGS sequence"/>
</dbReference>
<comment type="caution">
    <text evidence="1">The sequence shown here is derived from an EMBL/GenBank/DDBJ whole genome shotgun (WGS) entry which is preliminary data.</text>
</comment>
<accession>A0ABN7UI33</accession>
<dbReference type="EMBL" id="CAJVQB010002650">
    <property type="protein sequence ID" value="CAG8582443.1"/>
    <property type="molecule type" value="Genomic_DNA"/>
</dbReference>
<dbReference type="PANTHER" id="PTHR35385">
    <property type="entry name" value="PROTEIN B, PUTATIVE-RELATED-RELATED"/>
    <property type="match status" value="1"/>
</dbReference>
<reference evidence="1 2" key="1">
    <citation type="submission" date="2021-06" db="EMBL/GenBank/DDBJ databases">
        <authorList>
            <person name="Kallberg Y."/>
            <person name="Tangrot J."/>
            <person name="Rosling A."/>
        </authorList>
    </citation>
    <scope>NUCLEOTIDE SEQUENCE [LARGE SCALE GENOMIC DNA]</scope>
    <source>
        <strain evidence="1 2">120-4 pot B 10/14</strain>
    </source>
</reference>
<proteinExistence type="predicted"/>
<evidence type="ECO:0000313" key="2">
    <source>
        <dbReference type="Proteomes" id="UP000789901"/>
    </source>
</evidence>
<name>A0ABN7UI33_GIGMA</name>
<gene>
    <name evidence="1" type="ORF">GMARGA_LOCUS6013</name>
</gene>
<keyword evidence="2" id="KW-1185">Reference proteome</keyword>